<evidence type="ECO:0000313" key="5">
    <source>
        <dbReference type="Proteomes" id="UP000179807"/>
    </source>
</evidence>
<proteinExistence type="predicted"/>
<accession>A0A1J4L6A3</accession>
<dbReference type="InterPro" id="IPR014756">
    <property type="entry name" value="Ig_E-set"/>
</dbReference>
<dbReference type="RefSeq" id="XP_068370614.1">
    <property type="nucleotide sequence ID" value="XM_068490723.1"/>
</dbReference>
<dbReference type="VEuPathDB" id="TrichDB:TRFO_02499"/>
<keyword evidence="5" id="KW-1185">Reference proteome</keyword>
<feature type="chain" id="PRO_5012159010" description="IPT/TIG domain-containing protein" evidence="2">
    <location>
        <begin position="22"/>
        <end position="251"/>
    </location>
</feature>
<reference evidence="4" key="1">
    <citation type="submission" date="2016-10" db="EMBL/GenBank/DDBJ databases">
        <authorList>
            <person name="Benchimol M."/>
            <person name="Almeida L.G."/>
            <person name="Vasconcelos A.T."/>
            <person name="Perreira-Neves A."/>
            <person name="Rosa I.A."/>
            <person name="Tasca T."/>
            <person name="Bogo M.R."/>
            <person name="de Souza W."/>
        </authorList>
    </citation>
    <scope>NUCLEOTIDE SEQUENCE [LARGE SCALE GENOMIC DNA]</scope>
    <source>
        <strain evidence="4">K</strain>
    </source>
</reference>
<protein>
    <recommendedName>
        <fullName evidence="3">IPT/TIG domain-containing protein</fullName>
    </recommendedName>
</protein>
<dbReference type="Pfam" id="PF01833">
    <property type="entry name" value="TIG"/>
    <property type="match status" value="1"/>
</dbReference>
<evidence type="ECO:0000259" key="3">
    <source>
        <dbReference type="Pfam" id="PF01833"/>
    </source>
</evidence>
<keyword evidence="2" id="KW-0732">Signal</keyword>
<dbReference type="EMBL" id="MLAK01000002">
    <property type="protein sequence ID" value="OHT17478.1"/>
    <property type="molecule type" value="Genomic_DNA"/>
</dbReference>
<dbReference type="Gene3D" id="2.60.40.10">
    <property type="entry name" value="Immunoglobulins"/>
    <property type="match status" value="1"/>
</dbReference>
<dbReference type="Proteomes" id="UP000179807">
    <property type="component" value="Unassembled WGS sequence"/>
</dbReference>
<dbReference type="SUPFAM" id="SSF81296">
    <property type="entry name" value="E set domains"/>
    <property type="match status" value="1"/>
</dbReference>
<feature type="domain" description="IPT/TIG" evidence="3">
    <location>
        <begin position="98"/>
        <end position="183"/>
    </location>
</feature>
<keyword evidence="1" id="KW-1133">Transmembrane helix</keyword>
<keyword evidence="1" id="KW-0472">Membrane</keyword>
<dbReference type="InterPro" id="IPR002909">
    <property type="entry name" value="IPT_dom"/>
</dbReference>
<evidence type="ECO:0000256" key="2">
    <source>
        <dbReference type="SAM" id="SignalP"/>
    </source>
</evidence>
<organism evidence="4 5">
    <name type="scientific">Tritrichomonas foetus</name>
    <dbReference type="NCBI Taxonomy" id="1144522"/>
    <lineage>
        <taxon>Eukaryota</taxon>
        <taxon>Metamonada</taxon>
        <taxon>Parabasalia</taxon>
        <taxon>Tritrichomonadida</taxon>
        <taxon>Tritrichomonadidae</taxon>
        <taxon>Tritrichomonas</taxon>
    </lineage>
</organism>
<dbReference type="OrthoDB" id="10045365at2759"/>
<sequence length="251" mass="28148">MAYSINLEMLFIYCLLGFVFSAKENSLTNCTNPNTVLDWMNKCVCIDGYPHGDPNSPEGCFKCEETCHFYAKCIFPGKCDCIDPYKGDGVLKCEVEIPHLISISPDSGSTDGGTLVNISYTYQNAPQPKKYAYIKFGALIVHSDEVTSNYITCRAPARQSHSVVVSISFDTIGWSKEEVFFKYQNPMQHINAKSKNKGFLTITIFCLLMLVGLFIASLKQSSSFELPYALANVSHKSNNDDYTIPRRRMND</sequence>
<feature type="transmembrane region" description="Helical" evidence="1">
    <location>
        <begin position="198"/>
        <end position="218"/>
    </location>
</feature>
<feature type="signal peptide" evidence="2">
    <location>
        <begin position="1"/>
        <end position="21"/>
    </location>
</feature>
<dbReference type="AlphaFoldDB" id="A0A1J4L6A3"/>
<name>A0A1J4L6A3_9EUKA</name>
<comment type="caution">
    <text evidence="4">The sequence shown here is derived from an EMBL/GenBank/DDBJ whole genome shotgun (WGS) entry which is preliminary data.</text>
</comment>
<dbReference type="CDD" id="cd00102">
    <property type="entry name" value="IPT"/>
    <property type="match status" value="1"/>
</dbReference>
<gene>
    <name evidence="4" type="ORF">TRFO_02499</name>
</gene>
<dbReference type="GeneID" id="94825427"/>
<evidence type="ECO:0000313" key="4">
    <source>
        <dbReference type="EMBL" id="OHT17478.1"/>
    </source>
</evidence>
<dbReference type="InterPro" id="IPR013783">
    <property type="entry name" value="Ig-like_fold"/>
</dbReference>
<keyword evidence="1" id="KW-0812">Transmembrane</keyword>
<evidence type="ECO:0000256" key="1">
    <source>
        <dbReference type="SAM" id="Phobius"/>
    </source>
</evidence>